<evidence type="ECO:0000313" key="2">
    <source>
        <dbReference type="EMBL" id="ODN69005.1"/>
    </source>
</evidence>
<dbReference type="InterPro" id="IPR018389">
    <property type="entry name" value="DctP_fam"/>
</dbReference>
<accession>A0A1E3GYK4</accession>
<dbReference type="PANTHER" id="PTHR33376">
    <property type="match status" value="1"/>
</dbReference>
<protein>
    <submittedName>
        <fullName evidence="2">Alpha-keto acid-binding periplasmic protein TakP</fullName>
    </submittedName>
</protein>
<keyword evidence="3" id="KW-1185">Reference proteome</keyword>
<reference evidence="2 3" key="1">
    <citation type="submission" date="2016-07" db="EMBL/GenBank/DDBJ databases">
        <title>Draft Genome Sequence of Methylobrevis pamukkalensis PK2.</title>
        <authorList>
            <person name="Vasilenko O.V."/>
            <person name="Doronina N.V."/>
            <person name="Shmareva M.N."/>
            <person name="Tarlachkov S.V."/>
            <person name="Mustakhimov I."/>
            <person name="Trotsenko Y.A."/>
        </authorList>
    </citation>
    <scope>NUCLEOTIDE SEQUENCE [LARGE SCALE GENOMIC DNA]</scope>
    <source>
        <strain evidence="2 3">PK2</strain>
    </source>
</reference>
<keyword evidence="1" id="KW-0732">Signal</keyword>
<gene>
    <name evidence="2" type="primary">takP</name>
    <name evidence="2" type="ORF">A6302_03701</name>
</gene>
<dbReference type="InterPro" id="IPR038404">
    <property type="entry name" value="TRAP_DctP_sf"/>
</dbReference>
<proteinExistence type="predicted"/>
<dbReference type="EMBL" id="MCRJ01000117">
    <property type="protein sequence ID" value="ODN69005.1"/>
    <property type="molecule type" value="Genomic_DNA"/>
</dbReference>
<dbReference type="Gene3D" id="3.40.190.170">
    <property type="entry name" value="Bacterial extracellular solute-binding protein, family 7"/>
    <property type="match status" value="2"/>
</dbReference>
<dbReference type="GO" id="GO:0055085">
    <property type="term" value="P:transmembrane transport"/>
    <property type="evidence" value="ECO:0007669"/>
    <property type="project" value="InterPro"/>
</dbReference>
<dbReference type="Proteomes" id="UP000094622">
    <property type="component" value="Unassembled WGS sequence"/>
</dbReference>
<comment type="caution">
    <text evidence="2">The sequence shown here is derived from an EMBL/GenBank/DDBJ whole genome shotgun (WGS) entry which is preliminary data.</text>
</comment>
<sequence>MFNKAKYEALPANYKAAIKASCALANDITTAKYDAKNRMAIRSLVGKGVQLRPFPRDVLDAAYAATQELYAELSATNENWKKIYEPWKQFREESFQWFRVAEYTLDSYNYAMQSAGK</sequence>
<dbReference type="Pfam" id="PF03480">
    <property type="entry name" value="DctP"/>
    <property type="match status" value="1"/>
</dbReference>
<evidence type="ECO:0000256" key="1">
    <source>
        <dbReference type="ARBA" id="ARBA00022729"/>
    </source>
</evidence>
<organism evidence="2 3">
    <name type="scientific">Methylobrevis pamukkalensis</name>
    <dbReference type="NCBI Taxonomy" id="1439726"/>
    <lineage>
        <taxon>Bacteria</taxon>
        <taxon>Pseudomonadati</taxon>
        <taxon>Pseudomonadota</taxon>
        <taxon>Alphaproteobacteria</taxon>
        <taxon>Hyphomicrobiales</taxon>
        <taxon>Pleomorphomonadaceae</taxon>
        <taxon>Methylobrevis</taxon>
    </lineage>
</organism>
<dbReference type="PANTHER" id="PTHR33376:SF5">
    <property type="entry name" value="EXTRACYTOPLASMIC SOLUTE RECEPTOR PROTEIN"/>
    <property type="match status" value="1"/>
</dbReference>
<dbReference type="AlphaFoldDB" id="A0A1E3GYK4"/>
<evidence type="ECO:0000313" key="3">
    <source>
        <dbReference type="Proteomes" id="UP000094622"/>
    </source>
</evidence>
<name>A0A1E3GYK4_9HYPH</name>